<evidence type="ECO:0000256" key="5">
    <source>
        <dbReference type="ARBA" id="ARBA00022989"/>
    </source>
</evidence>
<comment type="caution">
    <text evidence="9">The sequence shown here is derived from an EMBL/GenBank/DDBJ whole genome shotgun (WGS) entry which is preliminary data.</text>
</comment>
<dbReference type="CDD" id="cd17502">
    <property type="entry name" value="MFS_Azr1_MDR_like"/>
    <property type="match status" value="1"/>
</dbReference>
<feature type="transmembrane region" description="Helical" evidence="7">
    <location>
        <begin position="350"/>
        <end position="373"/>
    </location>
</feature>
<gene>
    <name evidence="9" type="ORF">FC23_GL000002</name>
</gene>
<proteinExistence type="predicted"/>
<evidence type="ECO:0000259" key="8">
    <source>
        <dbReference type="PROSITE" id="PS50850"/>
    </source>
</evidence>
<dbReference type="eggNOG" id="COG2814">
    <property type="taxonomic scope" value="Bacteria"/>
</dbReference>
<sequence>MSRKVLGLITFAIFVTTFMTAVEGTIVSTAMPTIVSDLDGLEIMNWVVSIFLLMTAITTPLYGKLSDRYGRKPIFLFGIFVFVIGSSLCGLAQNMIQLIIYRVIQGIGSGAIQPVAITILADLYPIEKRAKIIGLNSSFWGLASVIAPLLGGFIVQHLSWHWVFYINLPLGILAFILITVFFKEKWQKRAGKLDLQGTSYLMTFLLAFMLFLQGLNEKISLILLLILVVISISSLFLFIKAEKKATDPILPLSMLSHREFSAQNAITLLINGVVMGLEFYIPTWMQGIKGLSASIAGFAVTPSAIMWVVGSFIAGNLMVKIGTKRLISISLLILLLADASLIFIPAKAPFEVFCLISFFHGSTFGSIITAAQVRSQVIVGKENVGVATSFNTLMRYVGQTMMVSVYGIIFNSVIFMGLKQHSQLNMGMMNKVVNSARVNEISQNFIPTLRSILHSSLQAVYLTSFVVIIMAILINQLYREQAK</sequence>
<keyword evidence="10" id="KW-1185">Reference proteome</keyword>
<dbReference type="PRINTS" id="PR01036">
    <property type="entry name" value="TCRTETB"/>
</dbReference>
<feature type="domain" description="Major facilitator superfamily (MFS) profile" evidence="8">
    <location>
        <begin position="9"/>
        <end position="483"/>
    </location>
</feature>
<keyword evidence="3" id="KW-1003">Cell membrane</keyword>
<dbReference type="PANTHER" id="PTHR23501">
    <property type="entry name" value="MAJOR FACILITATOR SUPERFAMILY"/>
    <property type="match status" value="1"/>
</dbReference>
<protein>
    <submittedName>
        <fullName evidence="9">Major facilitator superfamily transporter permease</fullName>
    </submittedName>
</protein>
<dbReference type="RefSeq" id="WP_027824868.1">
    <property type="nucleotide sequence ID" value="NZ_AUEI01000004.1"/>
</dbReference>
<feature type="transmembrane region" description="Helical" evidence="7">
    <location>
        <begin position="459"/>
        <end position="478"/>
    </location>
</feature>
<evidence type="ECO:0000256" key="3">
    <source>
        <dbReference type="ARBA" id="ARBA00022475"/>
    </source>
</evidence>
<dbReference type="Gene3D" id="1.20.1720.10">
    <property type="entry name" value="Multidrug resistance protein D"/>
    <property type="match status" value="1"/>
</dbReference>
<dbReference type="SUPFAM" id="SSF103473">
    <property type="entry name" value="MFS general substrate transporter"/>
    <property type="match status" value="1"/>
</dbReference>
<evidence type="ECO:0000313" key="10">
    <source>
        <dbReference type="Proteomes" id="UP000051931"/>
    </source>
</evidence>
<dbReference type="GO" id="GO:0022857">
    <property type="term" value="F:transmembrane transporter activity"/>
    <property type="evidence" value="ECO:0007669"/>
    <property type="project" value="InterPro"/>
</dbReference>
<dbReference type="GO" id="GO:0005886">
    <property type="term" value="C:plasma membrane"/>
    <property type="evidence" value="ECO:0007669"/>
    <property type="project" value="UniProtKB-SubCell"/>
</dbReference>
<feature type="transmembrane region" description="Helical" evidence="7">
    <location>
        <begin position="74"/>
        <end position="93"/>
    </location>
</feature>
<dbReference type="InterPro" id="IPR011701">
    <property type="entry name" value="MFS"/>
</dbReference>
<dbReference type="STRING" id="1122152.GCA_000425905_00685"/>
<comment type="subcellular location">
    <subcellularLocation>
        <location evidence="1">Cell membrane</location>
        <topology evidence="1">Multi-pass membrane protein</topology>
    </subcellularLocation>
</comment>
<dbReference type="InterPro" id="IPR020846">
    <property type="entry name" value="MFS_dom"/>
</dbReference>
<dbReference type="Gene3D" id="1.20.1250.20">
    <property type="entry name" value="MFS general substrate transporter like domains"/>
    <property type="match status" value="1"/>
</dbReference>
<reference evidence="9 10" key="1">
    <citation type="journal article" date="2015" name="Genome Announc.">
        <title>Expanding the biotechnology potential of lactobacilli through comparative genomics of 213 strains and associated genera.</title>
        <authorList>
            <person name="Sun Z."/>
            <person name="Harris H.M."/>
            <person name="McCann A."/>
            <person name="Guo C."/>
            <person name="Argimon S."/>
            <person name="Zhang W."/>
            <person name="Yang X."/>
            <person name="Jeffery I.B."/>
            <person name="Cooney J.C."/>
            <person name="Kagawa T.F."/>
            <person name="Liu W."/>
            <person name="Song Y."/>
            <person name="Salvetti E."/>
            <person name="Wrobel A."/>
            <person name="Rasinkangas P."/>
            <person name="Parkhill J."/>
            <person name="Rea M.C."/>
            <person name="O'Sullivan O."/>
            <person name="Ritari J."/>
            <person name="Douillard F.P."/>
            <person name="Paul Ross R."/>
            <person name="Yang R."/>
            <person name="Briner A.E."/>
            <person name="Felis G.E."/>
            <person name="de Vos W.M."/>
            <person name="Barrangou R."/>
            <person name="Klaenhammer T.R."/>
            <person name="Caufield P.W."/>
            <person name="Cui Y."/>
            <person name="Zhang H."/>
            <person name="O'Toole P.W."/>
        </authorList>
    </citation>
    <scope>NUCLEOTIDE SEQUENCE [LARGE SCALE GENOMIC DNA]</scope>
    <source>
        <strain evidence="9 10">DSM 15354</strain>
    </source>
</reference>
<dbReference type="PROSITE" id="PS50850">
    <property type="entry name" value="MFS"/>
    <property type="match status" value="1"/>
</dbReference>
<organism evidence="9 10">
    <name type="scientific">Lactobacillus psittaci DSM 15354</name>
    <dbReference type="NCBI Taxonomy" id="1122152"/>
    <lineage>
        <taxon>Bacteria</taxon>
        <taxon>Bacillati</taxon>
        <taxon>Bacillota</taxon>
        <taxon>Bacilli</taxon>
        <taxon>Lactobacillales</taxon>
        <taxon>Lactobacillaceae</taxon>
        <taxon>Lactobacillus</taxon>
    </lineage>
</organism>
<keyword evidence="4 7" id="KW-0812">Transmembrane</keyword>
<name>A0A0R1SF29_9LACO</name>
<feature type="transmembrane region" description="Helical" evidence="7">
    <location>
        <begin position="293"/>
        <end position="314"/>
    </location>
</feature>
<evidence type="ECO:0000256" key="1">
    <source>
        <dbReference type="ARBA" id="ARBA00004651"/>
    </source>
</evidence>
<dbReference type="PANTHER" id="PTHR23501:SF191">
    <property type="entry name" value="VACUOLAR BASIC AMINO ACID TRANSPORTER 4"/>
    <property type="match status" value="1"/>
</dbReference>
<evidence type="ECO:0000256" key="2">
    <source>
        <dbReference type="ARBA" id="ARBA00022448"/>
    </source>
</evidence>
<feature type="transmembrane region" description="Helical" evidence="7">
    <location>
        <begin position="326"/>
        <end position="344"/>
    </location>
</feature>
<keyword evidence="5 7" id="KW-1133">Transmembrane helix</keyword>
<accession>A0A0R1SF29</accession>
<feature type="transmembrane region" description="Helical" evidence="7">
    <location>
        <begin position="219"/>
        <end position="239"/>
    </location>
</feature>
<evidence type="ECO:0000256" key="4">
    <source>
        <dbReference type="ARBA" id="ARBA00022692"/>
    </source>
</evidence>
<keyword evidence="6 7" id="KW-0472">Membrane</keyword>
<dbReference type="Proteomes" id="UP000051931">
    <property type="component" value="Unassembled WGS sequence"/>
</dbReference>
<feature type="transmembrane region" description="Helical" evidence="7">
    <location>
        <begin position="260"/>
        <end position="281"/>
    </location>
</feature>
<dbReference type="InterPro" id="IPR036259">
    <property type="entry name" value="MFS_trans_sf"/>
</dbReference>
<dbReference type="FunFam" id="1.20.1720.10:FF:000004">
    <property type="entry name" value="EmrB/QacA family drug resistance transporter"/>
    <property type="match status" value="1"/>
</dbReference>
<feature type="transmembrane region" description="Helical" evidence="7">
    <location>
        <begin position="133"/>
        <end position="156"/>
    </location>
</feature>
<dbReference type="OrthoDB" id="9816041at2"/>
<feature type="transmembrane region" description="Helical" evidence="7">
    <location>
        <begin position="99"/>
        <end position="121"/>
    </location>
</feature>
<dbReference type="EMBL" id="AZFB01000001">
    <property type="protein sequence ID" value="KRL63755.1"/>
    <property type="molecule type" value="Genomic_DNA"/>
</dbReference>
<dbReference type="AlphaFoldDB" id="A0A0R1SF29"/>
<keyword evidence="2" id="KW-0813">Transport</keyword>
<feature type="transmembrane region" description="Helical" evidence="7">
    <location>
        <begin position="393"/>
        <end position="418"/>
    </location>
</feature>
<evidence type="ECO:0000256" key="6">
    <source>
        <dbReference type="ARBA" id="ARBA00023136"/>
    </source>
</evidence>
<evidence type="ECO:0000256" key="7">
    <source>
        <dbReference type="SAM" id="Phobius"/>
    </source>
</evidence>
<feature type="transmembrane region" description="Helical" evidence="7">
    <location>
        <begin position="194"/>
        <end position="213"/>
    </location>
</feature>
<dbReference type="Pfam" id="PF07690">
    <property type="entry name" value="MFS_1"/>
    <property type="match status" value="1"/>
</dbReference>
<dbReference type="PATRIC" id="fig|1122152.4.peg.2"/>
<feature type="transmembrane region" description="Helical" evidence="7">
    <location>
        <begin position="162"/>
        <end position="182"/>
    </location>
</feature>
<evidence type="ECO:0000313" key="9">
    <source>
        <dbReference type="EMBL" id="KRL63755.1"/>
    </source>
</evidence>
<feature type="transmembrane region" description="Helical" evidence="7">
    <location>
        <begin position="43"/>
        <end position="62"/>
    </location>
</feature>